<evidence type="ECO:0000313" key="1">
    <source>
        <dbReference type="EMBL" id="AIT70642.1"/>
    </source>
</evidence>
<name>A0A097IVK6_9POXV</name>
<protein>
    <submittedName>
        <fullName evidence="1">Alpha amanitin sensitivity protein</fullName>
    </submittedName>
</protein>
<proteinExistence type="predicted"/>
<accession>A0A097IVK6</accession>
<reference evidence="1" key="1">
    <citation type="submission" date="2014-09" db="EMBL/GenBank/DDBJ databases">
        <title>Complete Genome Sequence of the Embu Virus Strain SPAn 880.</title>
        <authorList>
            <person name="Ibrahim M.S."/>
            <person name="Antwerpen M.H."/>
            <person name="Georgi E."/>
            <person name="Vette P."/>
            <person name="Zoeller G."/>
            <person name="Meyer H."/>
        </authorList>
    </citation>
    <scope>NUCLEOTIDE SEQUENCE [LARGE SCALE GENOMIC DNA]</scope>
    <source>
        <strain evidence="1">SPAn880</strain>
    </source>
</reference>
<dbReference type="Pfam" id="PF06227">
    <property type="entry name" value="Poxv_Bcl-2-like"/>
    <property type="match status" value="1"/>
</dbReference>
<dbReference type="InterPro" id="IPR022819">
    <property type="entry name" value="Poxvirus_Bcl-2-like"/>
</dbReference>
<organism evidence="1 2">
    <name type="scientific">Cotia virus</name>
    <dbReference type="NCBI Taxonomy" id="39444"/>
    <lineage>
        <taxon>Viruses</taxon>
        <taxon>Varidnaviria</taxon>
        <taxon>Bamfordvirae</taxon>
        <taxon>Nucleocytoviricota</taxon>
        <taxon>Pokkesviricetes</taxon>
        <taxon>Chitovirales</taxon>
        <taxon>Poxviridae</taxon>
        <taxon>Chordopoxvirinae</taxon>
        <taxon>Oryzopoxvirus</taxon>
        <taxon>Oryzopoxvirus cotia</taxon>
    </lineage>
</organism>
<gene>
    <name evidence="1" type="primary">27</name>
</gene>
<sequence length="151" mass="18396">MYNMESNNVLYSQVYRPHSYSFNIITILDRFLTMKKDDINNNTCKIIKEFMTYEQLAIDHYGGYINAILYQLRKRPNENNPYIYLFKKNKRTINDTFKVDTIEYIKRVIGFVSILNRYNPVYSYVLYDNVSYSDIKHFIGYIESKHFQHYW</sequence>
<dbReference type="Proteomes" id="UP000121784">
    <property type="component" value="Segment"/>
</dbReference>
<dbReference type="EMBL" id="KM595078">
    <property type="protein sequence ID" value="AIT70642.1"/>
    <property type="molecule type" value="Genomic_DNA"/>
</dbReference>
<evidence type="ECO:0000313" key="2">
    <source>
        <dbReference type="Proteomes" id="UP000121784"/>
    </source>
</evidence>